<reference evidence="1 2" key="1">
    <citation type="journal article" date="2011" name="Front. Microbiol.">
        <title>Genomic signatures of strain selection and enhancement in Bacillus atrophaeus var. globigii, a historical biowarfare simulant.</title>
        <authorList>
            <person name="Gibbons H.S."/>
            <person name="Broomall S.M."/>
            <person name="McNew L.A."/>
            <person name="Daligault H."/>
            <person name="Chapman C."/>
            <person name="Bruce D."/>
            <person name="Karavis M."/>
            <person name="Krepps M."/>
            <person name="McGregor P.A."/>
            <person name="Hong C."/>
            <person name="Park K.H."/>
            <person name="Akmal A."/>
            <person name="Feldman A."/>
            <person name="Lin J.S."/>
            <person name="Chang W.E."/>
            <person name="Higgs B.W."/>
            <person name="Demirev P."/>
            <person name="Lindquist J."/>
            <person name="Liem A."/>
            <person name="Fochler E."/>
            <person name="Read T.D."/>
            <person name="Tapia R."/>
            <person name="Johnson S."/>
            <person name="Bishop-Lilly K.A."/>
            <person name="Detter C."/>
            <person name="Han C."/>
            <person name="Sozhamannan S."/>
            <person name="Rosenzweig C.N."/>
            <person name="Skowronski E.W."/>
        </authorList>
    </citation>
    <scope>NUCLEOTIDE SEQUENCE [LARGE SCALE GENOMIC DNA]</scope>
    <source>
        <strain evidence="1 2">AK5</strain>
    </source>
</reference>
<dbReference type="EMBL" id="PIPI01000004">
    <property type="protein sequence ID" value="RUO19831.1"/>
    <property type="molecule type" value="Genomic_DNA"/>
</dbReference>
<evidence type="ECO:0000313" key="1">
    <source>
        <dbReference type="EMBL" id="RUO19831.1"/>
    </source>
</evidence>
<proteinExistence type="predicted"/>
<name>A0A432VTL4_9GAMM</name>
<organism evidence="1 2">
    <name type="scientific">Aliidiomarina haloalkalitolerans</name>
    <dbReference type="NCBI Taxonomy" id="859059"/>
    <lineage>
        <taxon>Bacteria</taxon>
        <taxon>Pseudomonadati</taxon>
        <taxon>Pseudomonadota</taxon>
        <taxon>Gammaproteobacteria</taxon>
        <taxon>Alteromonadales</taxon>
        <taxon>Idiomarinaceae</taxon>
        <taxon>Aliidiomarina</taxon>
    </lineage>
</organism>
<accession>A0A432VTL4</accession>
<sequence length="557" mass="63959">MQQARSTCDNFSGVKPQAKALRCAALALPLLVGLNGCSDLNSNAEIEILHKQTEQISQLQRLEADTARNTLRAALEDPRLHPYALARAVFEQSGARVETPAFLVQFSATLLDAKAAPDLIDDLIEELLQSFEEISRQNEFLAEYSSIFYMRLLAMSSKTANHERTEQLRLQVEALIEAEGNESFSNIELLQYYLEGADLARAEYHLERLGEGFARTSFSLELIDAHLERGDYYEAQRLIDNTARQPEWLQQFIKDWVAILLRADRREEAVDFVLHSTQAILEQLSGADDHYFYSLPNEILTRTTLLQELGRHEEAREAMLTSYRYSLLHEPQSWYLLQATLPYIKGFAALGEPVLFNEVKNWVFNRIYQNLEEDDFHSFMANFVFNTQALEIEEFALEFLDVVAGYNDVNERIPAAEFAFSLGYAYGALGHSERSDYYLQPLLNDSYRFQTLFESTLSSSMKAVEYLLEAGYVDEIKDYIGATNSFWLQYMLIEKLTADQRFVDALEQIAILDMDAINEAFFLLMVAKGYLEQEILPNAEAREVMALNWQRYMPMDE</sequence>
<evidence type="ECO:0000313" key="2">
    <source>
        <dbReference type="Proteomes" id="UP000288212"/>
    </source>
</evidence>
<keyword evidence="2" id="KW-1185">Reference proteome</keyword>
<dbReference type="Proteomes" id="UP000288212">
    <property type="component" value="Unassembled WGS sequence"/>
</dbReference>
<dbReference type="AlphaFoldDB" id="A0A432VTL4"/>
<gene>
    <name evidence="1" type="ORF">CWE06_07285</name>
</gene>
<comment type="caution">
    <text evidence="1">The sequence shown here is derived from an EMBL/GenBank/DDBJ whole genome shotgun (WGS) entry which is preliminary data.</text>
</comment>
<protein>
    <submittedName>
        <fullName evidence="1">Uncharacterized protein</fullName>
    </submittedName>
</protein>